<dbReference type="AlphaFoldDB" id="A0A930UWF6"/>
<protein>
    <submittedName>
        <fullName evidence="1">Uncharacterized protein</fullName>
    </submittedName>
</protein>
<sequence length="77" mass="8717">MTAILLILLILLRQCPIKHKTATATKLLDFATLFAVGHYLELKALRSNIQNRSVKMVLFILLLIFANIDNKRPLSQA</sequence>
<reference evidence="1" key="1">
    <citation type="submission" date="2020-11" db="EMBL/GenBank/DDBJ databases">
        <title>Gallibacterium anatis 1637, full genome, WGS.</title>
        <authorList>
            <person name="Laishevtcev A.I."/>
            <person name="Yakimova E.A."/>
            <person name="Petkovich D."/>
            <person name="Stepanova T.V."/>
            <person name="Kalendr R.S."/>
            <person name="Rubalsky E.O."/>
            <person name="Zulkarneev E.R."/>
            <person name="Aleshkin A.V."/>
        </authorList>
    </citation>
    <scope>NUCLEOTIDE SEQUENCE</scope>
    <source>
        <strain evidence="1">1637</strain>
    </source>
</reference>
<dbReference type="EMBL" id="JADION010000020">
    <property type="protein sequence ID" value="MBF4102660.1"/>
    <property type="molecule type" value="Genomic_DNA"/>
</dbReference>
<name>A0A930UWF6_9PAST</name>
<proteinExistence type="predicted"/>
<evidence type="ECO:0000313" key="1">
    <source>
        <dbReference type="EMBL" id="MBF4102660.1"/>
    </source>
</evidence>
<accession>A0A930UWF6</accession>
<comment type="caution">
    <text evidence="1">The sequence shown here is derived from an EMBL/GenBank/DDBJ whole genome shotgun (WGS) entry which is preliminary data.</text>
</comment>
<gene>
    <name evidence="1" type="ORF">INT80_08140</name>
</gene>
<organism evidence="1">
    <name type="scientific">Gallibacterium anatis</name>
    <dbReference type="NCBI Taxonomy" id="750"/>
    <lineage>
        <taxon>Bacteria</taxon>
        <taxon>Pseudomonadati</taxon>
        <taxon>Pseudomonadota</taxon>
        <taxon>Gammaproteobacteria</taxon>
        <taxon>Pasteurellales</taxon>
        <taxon>Pasteurellaceae</taxon>
        <taxon>Gallibacterium</taxon>
    </lineage>
</organism>